<organism evidence="1">
    <name type="scientific">viral metagenome</name>
    <dbReference type="NCBI Taxonomy" id="1070528"/>
    <lineage>
        <taxon>unclassified sequences</taxon>
        <taxon>metagenomes</taxon>
        <taxon>organismal metagenomes</taxon>
    </lineage>
</organism>
<accession>A0A6C0HMT9</accession>
<dbReference type="EMBL" id="MN739988">
    <property type="protein sequence ID" value="QHT81680.1"/>
    <property type="molecule type" value="Genomic_DNA"/>
</dbReference>
<reference evidence="1" key="1">
    <citation type="journal article" date="2020" name="Nature">
        <title>Giant virus diversity and host interactions through global metagenomics.</title>
        <authorList>
            <person name="Schulz F."/>
            <person name="Roux S."/>
            <person name="Paez-Espino D."/>
            <person name="Jungbluth S."/>
            <person name="Walsh D.A."/>
            <person name="Denef V.J."/>
            <person name="McMahon K.D."/>
            <person name="Konstantinidis K.T."/>
            <person name="Eloe-Fadrosh E.A."/>
            <person name="Kyrpides N.C."/>
            <person name="Woyke T."/>
        </authorList>
    </citation>
    <scope>NUCLEOTIDE SEQUENCE</scope>
    <source>
        <strain evidence="1">GVMAG-M-3300023184-13</strain>
    </source>
</reference>
<name>A0A6C0HMT9_9ZZZZ</name>
<dbReference type="AlphaFoldDB" id="A0A6C0HMT9"/>
<protein>
    <submittedName>
        <fullName evidence="1">Uncharacterized protein</fullName>
    </submittedName>
</protein>
<proteinExistence type="predicted"/>
<sequence length="110" mass="12273">MTDCQTVVLNMSDINMLKQSQNYHSIAPIQISNPVCNSNIADQTVDSSLSLSLDIDSEKPYDTHNSYNAQYYEPNTGNSILTTLLSTIRYYINFSNFSNFGGIMNSDDNA</sequence>
<evidence type="ECO:0000313" key="1">
    <source>
        <dbReference type="EMBL" id="QHT81680.1"/>
    </source>
</evidence>